<sequence>MTYSDDFLWRAIAAMHVYDVSSIGTVWVKTAHTSSLVHAIIKKDIVNEHHPRQTQTHWPATVLDAVDAYVQAHPTIYIEELREYLIKNYPATTAVSTATICRVLNFDLNLSRKVLSKVIREAVPAEINVYRATTVSFFFRMLSNLSF</sequence>
<protein>
    <submittedName>
        <fullName evidence="1">Uncharacterized protein</fullName>
    </submittedName>
</protein>
<dbReference type="EMBL" id="JAENGZ010000234">
    <property type="protein sequence ID" value="KAG6964455.1"/>
    <property type="molecule type" value="Genomic_DNA"/>
</dbReference>
<dbReference type="OrthoDB" id="128570at2759"/>
<dbReference type="Proteomes" id="UP000688947">
    <property type="component" value="Unassembled WGS sequence"/>
</dbReference>
<evidence type="ECO:0000313" key="1">
    <source>
        <dbReference type="EMBL" id="KAG6964455.1"/>
    </source>
</evidence>
<accession>A0A8T1UMD1</accession>
<reference evidence="1" key="1">
    <citation type="submission" date="2021-01" db="EMBL/GenBank/DDBJ databases">
        <title>Phytophthora aleatoria, a newly-described species from Pinus radiata is distinct from Phytophthora cactorum isolates based on comparative genomics.</title>
        <authorList>
            <person name="Mcdougal R."/>
            <person name="Panda P."/>
            <person name="Williams N."/>
            <person name="Studholme D.J."/>
        </authorList>
    </citation>
    <scope>NUCLEOTIDE SEQUENCE</scope>
    <source>
        <strain evidence="1">NZFS 3830</strain>
    </source>
</reference>
<gene>
    <name evidence="1" type="ORF">JG687_00005980</name>
</gene>
<proteinExistence type="predicted"/>
<dbReference type="AlphaFoldDB" id="A0A8T1UMD1"/>
<comment type="caution">
    <text evidence="1">The sequence shown here is derived from an EMBL/GenBank/DDBJ whole genome shotgun (WGS) entry which is preliminary data.</text>
</comment>
<evidence type="ECO:0000313" key="2">
    <source>
        <dbReference type="Proteomes" id="UP000688947"/>
    </source>
</evidence>
<organism evidence="1 2">
    <name type="scientific">Phytophthora cactorum</name>
    <dbReference type="NCBI Taxonomy" id="29920"/>
    <lineage>
        <taxon>Eukaryota</taxon>
        <taxon>Sar</taxon>
        <taxon>Stramenopiles</taxon>
        <taxon>Oomycota</taxon>
        <taxon>Peronosporomycetes</taxon>
        <taxon>Peronosporales</taxon>
        <taxon>Peronosporaceae</taxon>
        <taxon>Phytophthora</taxon>
    </lineage>
</organism>
<name>A0A8T1UMD1_9STRA</name>